<evidence type="ECO:0000313" key="2">
    <source>
        <dbReference type="Proteomes" id="UP000308600"/>
    </source>
</evidence>
<evidence type="ECO:0000313" key="1">
    <source>
        <dbReference type="EMBL" id="TFK64156.1"/>
    </source>
</evidence>
<accession>A0ACD3AF46</accession>
<proteinExistence type="predicted"/>
<dbReference type="Proteomes" id="UP000308600">
    <property type="component" value="Unassembled WGS sequence"/>
</dbReference>
<gene>
    <name evidence="1" type="ORF">BDN72DRAFT_926014</name>
</gene>
<keyword evidence="2" id="KW-1185">Reference proteome</keyword>
<protein>
    <submittedName>
        <fullName evidence="1">FAD/NAD(P)-binding domain-containing protein</fullName>
    </submittedName>
</protein>
<dbReference type="EMBL" id="ML208487">
    <property type="protein sequence ID" value="TFK64156.1"/>
    <property type="molecule type" value="Genomic_DNA"/>
</dbReference>
<name>A0ACD3AF46_9AGAR</name>
<sequence>MSESQPLLPKSEPRVVVIGAGVGGLAFAINIKKQLNFHNITIYEKASDVGGTWRDNIYPGCSSDIPIHFYSLSTDLNPEWSKSHCYSDEIQLYLSGLAEKYKIYPQVVFNRKVVLVEWKEGERTWSVTTEDVKTGVQETTTANVVVSALGILEVPKMPDIPGLSSFEGKVFHSARWDTSVELQGKRVAVIGNGASATQFVPRIAQDPNTRITHFSRTPNWFLPPIRTEYSGFSRWAFRRVPLYMQFFRLIGYLRTELFYVIVFSNSVLRRLFMKTARAYIRQTAPARYHDWLVPNYTLGCKRVIFDTDYLATLHQSNVELNHDGIASITQNGIITRGGETLPFDVIILATGFIADDYPLEVRGRQMQTIAGYYDSKRGPQAYLGTTIPNFPNFFFISGPNTATGHTSVIFTEEVQIDYILKLISPLLDGKVSSLEVKPAATDAYNEKIQARLSRSVFLQCISWYRRGGEGKVTSIFPGPGYLFWWWLRTPNWSHYSFVPEEPWKQHLQRRRILGYCRNTLLTTVALASLWWLVGGDVQKWIGSHIYLGRAVTSTWSSLFV</sequence>
<reference evidence="1 2" key="1">
    <citation type="journal article" date="2019" name="Nat. Ecol. Evol.">
        <title>Megaphylogeny resolves global patterns of mushroom evolution.</title>
        <authorList>
            <person name="Varga T."/>
            <person name="Krizsan K."/>
            <person name="Foldi C."/>
            <person name="Dima B."/>
            <person name="Sanchez-Garcia M."/>
            <person name="Sanchez-Ramirez S."/>
            <person name="Szollosi G.J."/>
            <person name="Szarkandi J.G."/>
            <person name="Papp V."/>
            <person name="Albert L."/>
            <person name="Andreopoulos W."/>
            <person name="Angelini C."/>
            <person name="Antonin V."/>
            <person name="Barry K.W."/>
            <person name="Bougher N.L."/>
            <person name="Buchanan P."/>
            <person name="Buyck B."/>
            <person name="Bense V."/>
            <person name="Catcheside P."/>
            <person name="Chovatia M."/>
            <person name="Cooper J."/>
            <person name="Damon W."/>
            <person name="Desjardin D."/>
            <person name="Finy P."/>
            <person name="Geml J."/>
            <person name="Haridas S."/>
            <person name="Hughes K."/>
            <person name="Justo A."/>
            <person name="Karasinski D."/>
            <person name="Kautmanova I."/>
            <person name="Kiss B."/>
            <person name="Kocsube S."/>
            <person name="Kotiranta H."/>
            <person name="LaButti K.M."/>
            <person name="Lechner B.E."/>
            <person name="Liimatainen K."/>
            <person name="Lipzen A."/>
            <person name="Lukacs Z."/>
            <person name="Mihaltcheva S."/>
            <person name="Morgado L.N."/>
            <person name="Niskanen T."/>
            <person name="Noordeloos M.E."/>
            <person name="Ohm R.A."/>
            <person name="Ortiz-Santana B."/>
            <person name="Ovrebo C."/>
            <person name="Racz N."/>
            <person name="Riley R."/>
            <person name="Savchenko A."/>
            <person name="Shiryaev A."/>
            <person name="Soop K."/>
            <person name="Spirin V."/>
            <person name="Szebenyi C."/>
            <person name="Tomsovsky M."/>
            <person name="Tulloss R.E."/>
            <person name="Uehling J."/>
            <person name="Grigoriev I.V."/>
            <person name="Vagvolgyi C."/>
            <person name="Papp T."/>
            <person name="Martin F.M."/>
            <person name="Miettinen O."/>
            <person name="Hibbett D.S."/>
            <person name="Nagy L.G."/>
        </authorList>
    </citation>
    <scope>NUCLEOTIDE SEQUENCE [LARGE SCALE GENOMIC DNA]</scope>
    <source>
        <strain evidence="1 2">NL-1719</strain>
    </source>
</reference>
<organism evidence="1 2">
    <name type="scientific">Pluteus cervinus</name>
    <dbReference type="NCBI Taxonomy" id="181527"/>
    <lineage>
        <taxon>Eukaryota</taxon>
        <taxon>Fungi</taxon>
        <taxon>Dikarya</taxon>
        <taxon>Basidiomycota</taxon>
        <taxon>Agaricomycotina</taxon>
        <taxon>Agaricomycetes</taxon>
        <taxon>Agaricomycetidae</taxon>
        <taxon>Agaricales</taxon>
        <taxon>Pluteineae</taxon>
        <taxon>Pluteaceae</taxon>
        <taxon>Pluteus</taxon>
    </lineage>
</organism>